<keyword evidence="12" id="KW-0175">Coiled coil</keyword>
<evidence type="ECO:0000256" key="6">
    <source>
        <dbReference type="ARBA" id="ARBA00022843"/>
    </source>
</evidence>
<dbReference type="GO" id="GO:1990622">
    <property type="term" value="C:CHOP-ATF3 complex"/>
    <property type="evidence" value="ECO:0007669"/>
    <property type="project" value="TreeGrafter"/>
</dbReference>
<keyword evidence="15" id="KW-1185">Reference proteome</keyword>
<dbReference type="GO" id="GO:0001228">
    <property type="term" value="F:DNA-binding transcription activator activity, RNA polymerase II-specific"/>
    <property type="evidence" value="ECO:0007669"/>
    <property type="project" value="TreeGrafter"/>
</dbReference>
<sequence length="180" mass="19060">MAAEGLPAGGPAGALPGWELEAWYQDLQEVLAAAEPSGPSPPWGAEQLAPLWGTGGDGSGPEGCELDAALTAELLEPESTAGTEPAGLPGSVSRRRSPPRLGTEEGEAGAAAWCGVKRKRCSGMVASRELAKRREQANEQRVLELMAHNEQLREEIQRLSAEVERTRAALIDHVVNLHRA</sequence>
<gene>
    <name evidence="14" type="primary">Ddit3</name>
    <name evidence="14" type="ORF">PANHAL_R14090</name>
</gene>
<feature type="non-terminal residue" evidence="14">
    <location>
        <position position="180"/>
    </location>
</feature>
<comment type="subcellular location">
    <subcellularLocation>
        <location evidence="1">Cytoplasm</location>
    </subcellularLocation>
</comment>
<dbReference type="GO" id="GO:0006983">
    <property type="term" value="P:ER overload response"/>
    <property type="evidence" value="ECO:0007669"/>
    <property type="project" value="TreeGrafter"/>
</dbReference>
<evidence type="ECO:0000256" key="13">
    <source>
        <dbReference type="SAM" id="MobiDB-lite"/>
    </source>
</evidence>
<dbReference type="GO" id="GO:0036488">
    <property type="term" value="C:CHOP-C/EBP complex"/>
    <property type="evidence" value="ECO:0007669"/>
    <property type="project" value="TreeGrafter"/>
</dbReference>
<comment type="similarity">
    <text evidence="2">Belongs to the bZIP family.</text>
</comment>
<keyword evidence="5" id="KW-0597">Phosphoprotein</keyword>
<dbReference type="Proteomes" id="UP000580171">
    <property type="component" value="Unassembled WGS sequence"/>
</dbReference>
<name>A0A7L2WPL8_PANHA</name>
<keyword evidence="8" id="KW-0238">DNA-binding</keyword>
<dbReference type="GO" id="GO:1990617">
    <property type="term" value="C:CHOP-ATF4 complex"/>
    <property type="evidence" value="ECO:0007669"/>
    <property type="project" value="TreeGrafter"/>
</dbReference>
<evidence type="ECO:0000256" key="3">
    <source>
        <dbReference type="ARBA" id="ARBA00022490"/>
    </source>
</evidence>
<dbReference type="SUPFAM" id="SSF57959">
    <property type="entry name" value="Leucine zipper domain"/>
    <property type="match status" value="1"/>
</dbReference>
<dbReference type="OrthoDB" id="8962665at2759"/>
<comment type="caution">
    <text evidence="14">The sequence shown here is derived from an EMBL/GenBank/DDBJ whole genome shotgun (WGS) entry which is preliminary data.</text>
</comment>
<evidence type="ECO:0000313" key="14">
    <source>
        <dbReference type="EMBL" id="NXS72264.1"/>
    </source>
</evidence>
<evidence type="ECO:0000256" key="9">
    <source>
        <dbReference type="ARBA" id="ARBA00023159"/>
    </source>
</evidence>
<evidence type="ECO:0000256" key="11">
    <source>
        <dbReference type="ARBA" id="ARBA00023230"/>
    </source>
</evidence>
<feature type="region of interest" description="Disordered" evidence="13">
    <location>
        <begin position="32"/>
        <end position="105"/>
    </location>
</feature>
<dbReference type="GO" id="GO:0000978">
    <property type="term" value="F:RNA polymerase II cis-regulatory region sequence-specific DNA binding"/>
    <property type="evidence" value="ECO:0007669"/>
    <property type="project" value="TreeGrafter"/>
</dbReference>
<dbReference type="Gene3D" id="1.20.5.170">
    <property type="match status" value="1"/>
</dbReference>
<evidence type="ECO:0000256" key="12">
    <source>
        <dbReference type="SAM" id="Coils"/>
    </source>
</evidence>
<dbReference type="AlphaFoldDB" id="A0A7L2WPL8"/>
<evidence type="ECO:0000256" key="1">
    <source>
        <dbReference type="ARBA" id="ARBA00004496"/>
    </source>
</evidence>
<dbReference type="GO" id="GO:0005737">
    <property type="term" value="C:cytoplasm"/>
    <property type="evidence" value="ECO:0007669"/>
    <property type="project" value="UniProtKB-SubCell"/>
</dbReference>
<dbReference type="GO" id="GO:0070059">
    <property type="term" value="P:intrinsic apoptotic signaling pathway in response to endoplasmic reticulum stress"/>
    <property type="evidence" value="ECO:0007669"/>
    <property type="project" value="TreeGrafter"/>
</dbReference>
<evidence type="ECO:0000256" key="7">
    <source>
        <dbReference type="ARBA" id="ARBA00023015"/>
    </source>
</evidence>
<evidence type="ECO:0000256" key="10">
    <source>
        <dbReference type="ARBA" id="ARBA00023163"/>
    </source>
</evidence>
<evidence type="ECO:0000256" key="5">
    <source>
        <dbReference type="ARBA" id="ARBA00022553"/>
    </source>
</evidence>
<keyword evidence="10" id="KW-0804">Transcription</keyword>
<dbReference type="EMBL" id="VYZV01027835">
    <property type="protein sequence ID" value="NXS72264.1"/>
    <property type="molecule type" value="Genomic_DNA"/>
</dbReference>
<dbReference type="PANTHER" id="PTHR16833">
    <property type="entry name" value="DNA DAMAGE-INDUCIBLE TRANSCRIPT 3 DDIT3"/>
    <property type="match status" value="1"/>
</dbReference>
<evidence type="ECO:0000256" key="8">
    <source>
        <dbReference type="ARBA" id="ARBA00023125"/>
    </source>
</evidence>
<feature type="compositionally biased region" description="Low complexity" evidence="13">
    <location>
        <begin position="66"/>
        <end position="92"/>
    </location>
</feature>
<dbReference type="InterPro" id="IPR016670">
    <property type="entry name" value="DNA_damage_induc_transcript_3"/>
</dbReference>
<keyword evidence="4" id="KW-0678">Repressor</keyword>
<feature type="coiled-coil region" evidence="12">
    <location>
        <begin position="142"/>
        <end position="169"/>
    </location>
</feature>
<organism evidence="14 15">
    <name type="scientific">Pandion haliaetus</name>
    <name type="common">Osprey</name>
    <name type="synonym">Falco haliaetus</name>
    <dbReference type="NCBI Taxonomy" id="56262"/>
    <lineage>
        <taxon>Eukaryota</taxon>
        <taxon>Metazoa</taxon>
        <taxon>Chordata</taxon>
        <taxon>Craniata</taxon>
        <taxon>Vertebrata</taxon>
        <taxon>Euteleostomi</taxon>
        <taxon>Archelosauria</taxon>
        <taxon>Archosauria</taxon>
        <taxon>Dinosauria</taxon>
        <taxon>Saurischia</taxon>
        <taxon>Theropoda</taxon>
        <taxon>Coelurosauria</taxon>
        <taxon>Aves</taxon>
        <taxon>Neognathae</taxon>
        <taxon>Neoaves</taxon>
        <taxon>Telluraves</taxon>
        <taxon>Accipitrimorphae</taxon>
        <taxon>Accipitriformes</taxon>
        <taxon>Pandionidae</taxon>
        <taxon>Pandion</taxon>
    </lineage>
</organism>
<reference evidence="14 15" key="1">
    <citation type="submission" date="2019-09" db="EMBL/GenBank/DDBJ databases">
        <title>Bird 10,000 Genomes (B10K) Project - Family phase.</title>
        <authorList>
            <person name="Zhang G."/>
        </authorList>
    </citation>
    <scope>NUCLEOTIDE SEQUENCE [LARGE SCALE GENOMIC DNA]</scope>
    <source>
        <strain evidence="14">B10K-DU-012-58</strain>
        <tissue evidence="14">Muscle</tissue>
    </source>
</reference>
<accession>A0A7L2WPL8</accession>
<evidence type="ECO:0000256" key="4">
    <source>
        <dbReference type="ARBA" id="ARBA00022491"/>
    </source>
</evidence>
<evidence type="ECO:0000256" key="2">
    <source>
        <dbReference type="ARBA" id="ARBA00007163"/>
    </source>
</evidence>
<keyword evidence="3" id="KW-0963">Cytoplasm</keyword>
<keyword evidence="7" id="KW-0805">Transcription regulation</keyword>
<keyword evidence="6" id="KW-0832">Ubl conjugation</keyword>
<evidence type="ECO:0000313" key="15">
    <source>
        <dbReference type="Proteomes" id="UP000580171"/>
    </source>
</evidence>
<proteinExistence type="inferred from homology"/>
<dbReference type="GO" id="GO:0046982">
    <property type="term" value="F:protein heterodimerization activity"/>
    <property type="evidence" value="ECO:0007669"/>
    <property type="project" value="TreeGrafter"/>
</dbReference>
<keyword evidence="9" id="KW-0010">Activator</keyword>
<protein>
    <submittedName>
        <fullName evidence="14">DDIT3 protein</fullName>
    </submittedName>
</protein>
<dbReference type="GO" id="GO:0000122">
    <property type="term" value="P:negative regulation of transcription by RNA polymerase II"/>
    <property type="evidence" value="ECO:0007669"/>
    <property type="project" value="TreeGrafter"/>
</dbReference>
<keyword evidence="11" id="KW-0834">Unfolded protein response</keyword>
<dbReference type="GO" id="GO:0006986">
    <property type="term" value="P:response to unfolded protein"/>
    <property type="evidence" value="ECO:0007669"/>
    <property type="project" value="UniProtKB-KW"/>
</dbReference>
<dbReference type="PANTHER" id="PTHR16833:SF0">
    <property type="entry name" value="DNA DAMAGE-INDUCIBLE TRANSCRIPT 3 PROTEIN"/>
    <property type="match status" value="1"/>
</dbReference>
<dbReference type="InterPro" id="IPR046347">
    <property type="entry name" value="bZIP_sf"/>
</dbReference>
<feature type="non-terminal residue" evidence="14">
    <location>
        <position position="1"/>
    </location>
</feature>